<protein>
    <recommendedName>
        <fullName evidence="4">Glutathione peroxidase</fullName>
    </recommendedName>
</protein>
<organism evidence="2 3">
    <name type="scientific">Sphingobium lignivorans</name>
    <dbReference type="NCBI Taxonomy" id="2735886"/>
    <lineage>
        <taxon>Bacteria</taxon>
        <taxon>Pseudomonadati</taxon>
        <taxon>Pseudomonadota</taxon>
        <taxon>Alphaproteobacteria</taxon>
        <taxon>Sphingomonadales</taxon>
        <taxon>Sphingomonadaceae</taxon>
        <taxon>Sphingobium</taxon>
    </lineage>
</organism>
<feature type="region of interest" description="Disordered" evidence="1">
    <location>
        <begin position="1"/>
        <end position="27"/>
    </location>
</feature>
<dbReference type="EMBL" id="JACHKA010000001">
    <property type="protein sequence ID" value="MBB5987350.1"/>
    <property type="molecule type" value="Genomic_DNA"/>
</dbReference>
<name>A0ABR6NJA4_9SPHN</name>
<evidence type="ECO:0000256" key="1">
    <source>
        <dbReference type="SAM" id="MobiDB-lite"/>
    </source>
</evidence>
<gene>
    <name evidence="2" type="ORF">HNP60_003324</name>
</gene>
<proteinExistence type="predicted"/>
<evidence type="ECO:0000313" key="3">
    <source>
        <dbReference type="Proteomes" id="UP001138540"/>
    </source>
</evidence>
<dbReference type="Pfam" id="PF11730">
    <property type="entry name" value="DUF3297"/>
    <property type="match status" value="1"/>
</dbReference>
<reference evidence="2 3" key="1">
    <citation type="submission" date="2020-08" db="EMBL/GenBank/DDBJ databases">
        <title>Exploring microbial biodiversity for novel pathways involved in the catabolism of aromatic compounds derived from lignin.</title>
        <authorList>
            <person name="Elkins J."/>
        </authorList>
    </citation>
    <scope>NUCLEOTIDE SEQUENCE [LARGE SCALE GENOMIC DNA]</scope>
    <source>
        <strain evidence="2 3">B1D3A</strain>
    </source>
</reference>
<evidence type="ECO:0008006" key="4">
    <source>
        <dbReference type="Google" id="ProtNLM"/>
    </source>
</evidence>
<comment type="caution">
    <text evidence="2">The sequence shown here is derived from an EMBL/GenBank/DDBJ whole genome shotgun (WGS) entry which is preliminary data.</text>
</comment>
<dbReference type="InterPro" id="IPR021724">
    <property type="entry name" value="DUF3297"/>
</dbReference>
<sequence>MTAPRPCGKGIAMSDTPPDRLSTNPRSTHFDMETLQRGIGIRFRGRERNDVEEYCISEGWIRVAAGKTRDRHGQPLTIRLNGEVEAWFEDVKQAQADDAGNDPETKDA</sequence>
<dbReference type="Proteomes" id="UP001138540">
    <property type="component" value="Unassembled WGS sequence"/>
</dbReference>
<evidence type="ECO:0000313" key="2">
    <source>
        <dbReference type="EMBL" id="MBB5987350.1"/>
    </source>
</evidence>
<keyword evidence="3" id="KW-1185">Reference proteome</keyword>
<accession>A0ABR6NJA4</accession>